<comment type="caution">
    <text evidence="2">The sequence shown here is derived from an EMBL/GenBank/DDBJ whole genome shotgun (WGS) entry which is preliminary data.</text>
</comment>
<dbReference type="AlphaFoldDB" id="A0A1R1YLQ9"/>
<evidence type="ECO:0000256" key="1">
    <source>
        <dbReference type="SAM" id="MobiDB-lite"/>
    </source>
</evidence>
<reference evidence="3" key="1">
    <citation type="submission" date="2017-01" db="EMBL/GenBank/DDBJ databases">
        <authorList>
            <person name="Wang Y."/>
            <person name="White M."/>
            <person name="Kvist S."/>
            <person name="Moncalvo J.-M."/>
        </authorList>
    </citation>
    <scope>NUCLEOTIDE SEQUENCE [LARGE SCALE GENOMIC DNA]</scope>
    <source>
        <strain evidence="3">ID-206-W2</strain>
    </source>
</reference>
<name>A0A1R1YLQ9_9FUNG</name>
<protein>
    <submittedName>
        <fullName evidence="2">Uncharacterized protein</fullName>
    </submittedName>
</protein>
<evidence type="ECO:0000313" key="2">
    <source>
        <dbReference type="EMBL" id="OMJ27666.1"/>
    </source>
</evidence>
<sequence>MKISDLVPRNKSTFNRPTSSAESNRGSPQSKKRKVLAHQEQGLEIDGMKDQRSERKKKCIFKAAITINQSSQGSNRRGKSYYPIQQRFKERHGL</sequence>
<evidence type="ECO:0000313" key="3">
    <source>
        <dbReference type="Proteomes" id="UP000187429"/>
    </source>
</evidence>
<dbReference type="Proteomes" id="UP000187429">
    <property type="component" value="Unassembled WGS sequence"/>
</dbReference>
<feature type="region of interest" description="Disordered" evidence="1">
    <location>
        <begin position="1"/>
        <end position="54"/>
    </location>
</feature>
<organism evidence="2 3">
    <name type="scientific">Smittium culicis</name>
    <dbReference type="NCBI Taxonomy" id="133412"/>
    <lineage>
        <taxon>Eukaryota</taxon>
        <taxon>Fungi</taxon>
        <taxon>Fungi incertae sedis</taxon>
        <taxon>Zoopagomycota</taxon>
        <taxon>Kickxellomycotina</taxon>
        <taxon>Harpellomycetes</taxon>
        <taxon>Harpellales</taxon>
        <taxon>Legeriomycetaceae</taxon>
        <taxon>Smittium</taxon>
    </lineage>
</organism>
<gene>
    <name evidence="2" type="ORF">AYI69_g2890</name>
</gene>
<proteinExistence type="predicted"/>
<dbReference type="EMBL" id="LSSM01000890">
    <property type="protein sequence ID" value="OMJ27666.1"/>
    <property type="molecule type" value="Genomic_DNA"/>
</dbReference>
<feature type="region of interest" description="Disordered" evidence="1">
    <location>
        <begin position="69"/>
        <end position="94"/>
    </location>
</feature>
<accession>A0A1R1YLQ9</accession>
<feature type="compositionally biased region" description="Polar residues" evidence="1">
    <location>
        <begin position="10"/>
        <end position="29"/>
    </location>
</feature>
<keyword evidence="3" id="KW-1185">Reference proteome</keyword>